<keyword evidence="4" id="KW-0732">Signal</keyword>
<dbReference type="CDD" id="cd14549">
    <property type="entry name" value="R5-PTPc-1"/>
    <property type="match status" value="1"/>
</dbReference>
<dbReference type="InterPro" id="IPR050713">
    <property type="entry name" value="RTP_Phos/Ushers"/>
</dbReference>
<dbReference type="InterPro" id="IPR036179">
    <property type="entry name" value="Ig-like_dom_sf"/>
</dbReference>
<dbReference type="PROSITE" id="PS00383">
    <property type="entry name" value="TYR_PHOSPHATASE_1"/>
    <property type="match status" value="1"/>
</dbReference>
<dbReference type="EC" id="3.1.3.48" evidence="2"/>
<evidence type="ECO:0000256" key="3">
    <source>
        <dbReference type="ARBA" id="ARBA00022692"/>
    </source>
</evidence>
<evidence type="ECO:0000259" key="12">
    <source>
        <dbReference type="PROSITE" id="PS50055"/>
    </source>
</evidence>
<dbReference type="InterPro" id="IPR003595">
    <property type="entry name" value="Tyr_Pase_cat"/>
</dbReference>
<keyword evidence="16" id="KW-1185">Reference proteome</keyword>
<evidence type="ECO:0000259" key="15">
    <source>
        <dbReference type="PROSITE" id="PS50853"/>
    </source>
</evidence>
<dbReference type="PRINTS" id="PR00700">
    <property type="entry name" value="PRTYPHPHTASE"/>
</dbReference>
<dbReference type="InterPro" id="IPR000387">
    <property type="entry name" value="Tyr_Pase_dom"/>
</dbReference>
<evidence type="ECO:0000256" key="7">
    <source>
        <dbReference type="ARBA" id="ARBA00022912"/>
    </source>
</evidence>
<dbReference type="PROSITE" id="PS50056">
    <property type="entry name" value="TYR_PHOSPHATASE_2"/>
    <property type="match status" value="1"/>
</dbReference>
<gene>
    <name evidence="17" type="primary">LOC115211994</name>
</gene>
<keyword evidence="9" id="KW-0472">Membrane</keyword>
<organism evidence="16 17">
    <name type="scientific">Octopus sinensis</name>
    <name type="common">East Asian common octopus</name>
    <dbReference type="NCBI Taxonomy" id="2607531"/>
    <lineage>
        <taxon>Eukaryota</taxon>
        <taxon>Metazoa</taxon>
        <taxon>Spiralia</taxon>
        <taxon>Lophotrochozoa</taxon>
        <taxon>Mollusca</taxon>
        <taxon>Cephalopoda</taxon>
        <taxon>Coleoidea</taxon>
        <taxon>Octopodiformes</taxon>
        <taxon>Octopoda</taxon>
        <taxon>Incirrata</taxon>
        <taxon>Octopodidae</taxon>
        <taxon>Octopus</taxon>
    </lineage>
</organism>
<comment type="subcellular location">
    <subcellularLocation>
        <location evidence="1">Membrane</location>
        <topology evidence="1">Single-pass type I membrane protein</topology>
    </subcellularLocation>
</comment>
<dbReference type="InterPro" id="IPR007110">
    <property type="entry name" value="Ig-like_dom"/>
</dbReference>
<dbReference type="Gene3D" id="3.90.190.10">
    <property type="entry name" value="Protein tyrosine phosphatase superfamily"/>
    <property type="match status" value="2"/>
</dbReference>
<feature type="domain" description="Fibronectin type-III" evidence="15">
    <location>
        <begin position="120"/>
        <end position="216"/>
    </location>
</feature>
<evidence type="ECO:0000259" key="14">
    <source>
        <dbReference type="PROSITE" id="PS50835"/>
    </source>
</evidence>
<protein>
    <recommendedName>
        <fullName evidence="2">protein-tyrosine-phosphatase</fullName>
        <ecNumber evidence="2">3.1.3.48</ecNumber>
    </recommendedName>
</protein>
<dbReference type="SUPFAM" id="SSF49265">
    <property type="entry name" value="Fibronectin type III"/>
    <property type="match status" value="2"/>
</dbReference>
<dbReference type="Proteomes" id="UP000515154">
    <property type="component" value="Linkage group LG5"/>
</dbReference>
<feature type="domain" description="Ig-like" evidence="14">
    <location>
        <begin position="9"/>
        <end position="113"/>
    </location>
</feature>
<dbReference type="FunFam" id="2.60.40.10:FF:000028">
    <property type="entry name" value="Neuronal cell adhesion molecule"/>
    <property type="match status" value="1"/>
</dbReference>
<feature type="domain" description="Fibronectin type-III" evidence="15">
    <location>
        <begin position="221"/>
        <end position="316"/>
    </location>
</feature>
<evidence type="ECO:0000259" key="13">
    <source>
        <dbReference type="PROSITE" id="PS50056"/>
    </source>
</evidence>
<dbReference type="PANTHER" id="PTHR46957">
    <property type="entry name" value="CYTOKINE RECEPTOR"/>
    <property type="match status" value="1"/>
</dbReference>
<dbReference type="CDD" id="cd00063">
    <property type="entry name" value="FN3"/>
    <property type="match status" value="4"/>
</dbReference>
<evidence type="ECO:0000256" key="8">
    <source>
        <dbReference type="ARBA" id="ARBA00022989"/>
    </source>
</evidence>
<dbReference type="PROSITE" id="PS50835">
    <property type="entry name" value="IG_LIKE"/>
    <property type="match status" value="1"/>
</dbReference>
<dbReference type="CDD" id="cd14550">
    <property type="entry name" value="R5-PTP-2"/>
    <property type="match status" value="1"/>
</dbReference>
<dbReference type="KEGG" id="osn:115211994"/>
<evidence type="ECO:0000256" key="4">
    <source>
        <dbReference type="ARBA" id="ARBA00022729"/>
    </source>
</evidence>
<dbReference type="GO" id="GO:0004725">
    <property type="term" value="F:protein tyrosine phosphatase activity"/>
    <property type="evidence" value="ECO:0007669"/>
    <property type="project" value="UniProtKB-EC"/>
</dbReference>
<dbReference type="InterPro" id="IPR000242">
    <property type="entry name" value="PTP_cat"/>
</dbReference>
<evidence type="ECO:0000256" key="11">
    <source>
        <dbReference type="ARBA" id="ARBA00051722"/>
    </source>
</evidence>
<evidence type="ECO:0000256" key="10">
    <source>
        <dbReference type="ARBA" id="ARBA00023180"/>
    </source>
</evidence>
<dbReference type="CDD" id="cd00096">
    <property type="entry name" value="Ig"/>
    <property type="match status" value="1"/>
</dbReference>
<keyword evidence="10" id="KW-0325">Glycoprotein</keyword>
<feature type="domain" description="Tyrosine specific protein phosphatases" evidence="13">
    <location>
        <begin position="812"/>
        <end position="886"/>
    </location>
</feature>
<reference evidence="17" key="1">
    <citation type="submission" date="2025-08" db="UniProtKB">
        <authorList>
            <consortium name="RefSeq"/>
        </authorList>
    </citation>
    <scope>IDENTIFICATION</scope>
</reference>
<keyword evidence="7" id="KW-0904">Protein phosphatase</keyword>
<evidence type="ECO:0000256" key="5">
    <source>
        <dbReference type="ARBA" id="ARBA00022737"/>
    </source>
</evidence>
<sequence length="1225" mass="138893">MLFLLLLLPFVESKDSTDSNTLFAEANGMIMIPCSETSEKVAAVKWYINDQLLIGHDLSPKPSAVNGDKAGVSVGEDYSLTLTDLSLNDTGNYTCRLVSTNGDSISNVTREVVIQAVPEPPGKPEITEVSSRWLKVSWPSVVEDNNSPITHYQVQIKSSSQDWSEGDIRSIGVIFNSTKIRDLRPYTQYQVKVFAVNEIGRSLPSEPSAIQRTSSEVPTGPPTIIKARSLSPTVTRVSWEPPLKNQTNGELSGYQLIYGITGEDTVQPVVVKDPSETSIELQALRPYTNYTVLVKAFNSEGDGPDGVLFFQTMEGLPNKPRITHCTHVHASSLRVNWEAPTELNGRLLGYQLVWQYNGENFTKNITTSLQDPMSALVTGLKPYTEYVTRVAAITGGGRGNFSNEYPALTDVSGPSAPNILNLTVLSPTSIHVQWDIPEVVYKDIDGYLIQLTRLDRNSFQITKKIANTESEATVEDLFPNKKYSLKVAGHTKSIFSQMTHVGNFSEVMYFELKGDRGSRDKEIIAYRKQGSNIQEEVEEEKGNMTAVIVAATMVPVIVILIIVLVTLSFRSLTCREYYQAAYNYLAVPSHSQSSQPTVIPIPETYEEADYPSIAVRDFIAHVEMLHADSDIGFSQQFDDITQRTRCDLKSEFSALQENKMKNRYINIAAYDHTRCQLKPIMSRQKHSDYINANYVDGYNKARAYIATQGPLPQTVDDFWRMVWEQNTAVIVMITNLMERGRRKCDQYWPNEGTEDYGVMSVRLLSTFARAHYTVRIFSLRNTKKRKKHSAERVVYQYHYTEWPDHGVPDYTLPVLTFVRKSAAANPPGAGPIVVHCSAGVGRTGTYILIDSMMQQIKEKGSVNVAGFLLHIRQQRNFLVQTEDQYMFIHDVLVEYILGGGDTEIQDAKIMKYFEDLEKPNANGENHLERQFLLSTCRRPKEHEYSQAVKPVNVPKNRIQEMLPIDMKRVLLPVKPGVDGSDYINASYLQGYNRTDEFIITQHPLESTVEDFWRMVWDQNSAAIVLLTKMDNDDCKEFWPEKGDSIQVDAGNFKLFHREEDTSLDPVTHDFIMESTQDDYVLMSRIIATTEWPDECQPLYTAFEFIETCRKWYQQYNSGPIIVIDRHGGCQAALFCALWTLYDQLHHDKSIDVYQVAKLYHLKRTGIIGTKDNYHYLYKAIDSLCKHMAEKEKEKESYRTATLPHHRAIKNGMLPNSNCNGPWPDM</sequence>
<dbReference type="FunFam" id="3.90.190.10:FF:000068">
    <property type="entry name" value="receptor-type tyrosine-protein phosphatase zeta"/>
    <property type="match status" value="1"/>
</dbReference>
<feature type="domain" description="Fibronectin type-III" evidence="15">
    <location>
        <begin position="319"/>
        <end position="412"/>
    </location>
</feature>
<evidence type="ECO:0000313" key="17">
    <source>
        <dbReference type="RefSeq" id="XP_029636636.1"/>
    </source>
</evidence>
<dbReference type="SMART" id="SM00404">
    <property type="entry name" value="PTPc_motif"/>
    <property type="match status" value="2"/>
</dbReference>
<keyword evidence="8" id="KW-1133">Transmembrane helix</keyword>
<dbReference type="InterPro" id="IPR029021">
    <property type="entry name" value="Prot-tyrosine_phosphatase-like"/>
</dbReference>
<name>A0A6P7SF99_9MOLL</name>
<dbReference type="InterPro" id="IPR003961">
    <property type="entry name" value="FN3_dom"/>
</dbReference>
<proteinExistence type="predicted"/>
<feature type="domain" description="Tyrosine-protein phosphatase" evidence="12">
    <location>
        <begin position="633"/>
        <end position="895"/>
    </location>
</feature>
<dbReference type="InterPro" id="IPR013783">
    <property type="entry name" value="Ig-like_fold"/>
</dbReference>
<dbReference type="FunFam" id="3.90.190.10:FF:000013">
    <property type="entry name" value="receptor-type tyrosine-protein phosphatase zeta isoform X1"/>
    <property type="match status" value="1"/>
</dbReference>
<dbReference type="SMART" id="SM00194">
    <property type="entry name" value="PTPc"/>
    <property type="match status" value="2"/>
</dbReference>
<dbReference type="InterPro" id="IPR036116">
    <property type="entry name" value="FN3_sf"/>
</dbReference>
<feature type="domain" description="Fibronectin type-III" evidence="15">
    <location>
        <begin position="416"/>
        <end position="515"/>
    </location>
</feature>
<evidence type="ECO:0000313" key="16">
    <source>
        <dbReference type="Proteomes" id="UP000515154"/>
    </source>
</evidence>
<dbReference type="Gene3D" id="2.60.40.10">
    <property type="entry name" value="Immunoglobulins"/>
    <property type="match status" value="5"/>
</dbReference>
<keyword evidence="6" id="KW-0378">Hydrolase</keyword>
<dbReference type="RefSeq" id="XP_029636636.1">
    <property type="nucleotide sequence ID" value="XM_029780776.2"/>
</dbReference>
<feature type="domain" description="Tyrosine-protein phosphatase" evidence="12">
    <location>
        <begin position="927"/>
        <end position="1183"/>
    </location>
</feature>
<comment type="catalytic activity">
    <reaction evidence="11">
        <text>O-phospho-L-tyrosyl-[protein] + H2O = L-tyrosyl-[protein] + phosphate</text>
        <dbReference type="Rhea" id="RHEA:10684"/>
        <dbReference type="Rhea" id="RHEA-COMP:10136"/>
        <dbReference type="Rhea" id="RHEA-COMP:20101"/>
        <dbReference type="ChEBI" id="CHEBI:15377"/>
        <dbReference type="ChEBI" id="CHEBI:43474"/>
        <dbReference type="ChEBI" id="CHEBI:46858"/>
        <dbReference type="ChEBI" id="CHEBI:61978"/>
        <dbReference type="EC" id="3.1.3.48"/>
    </reaction>
</comment>
<dbReference type="SMART" id="SM00409">
    <property type="entry name" value="IG"/>
    <property type="match status" value="1"/>
</dbReference>
<dbReference type="Pfam" id="PF00041">
    <property type="entry name" value="fn3"/>
    <property type="match status" value="4"/>
</dbReference>
<dbReference type="Pfam" id="PF00102">
    <property type="entry name" value="Y_phosphatase"/>
    <property type="match status" value="2"/>
</dbReference>
<keyword evidence="5" id="KW-0677">Repeat</keyword>
<dbReference type="SUPFAM" id="SSF52799">
    <property type="entry name" value="(Phosphotyrosine protein) phosphatases II"/>
    <property type="match status" value="2"/>
</dbReference>
<evidence type="ECO:0000256" key="9">
    <source>
        <dbReference type="ARBA" id="ARBA00023136"/>
    </source>
</evidence>
<keyword evidence="3" id="KW-0812">Transmembrane</keyword>
<dbReference type="InterPro" id="IPR003599">
    <property type="entry name" value="Ig_sub"/>
</dbReference>
<dbReference type="AlphaFoldDB" id="A0A6P7SF99"/>
<dbReference type="PROSITE" id="PS50055">
    <property type="entry name" value="TYR_PHOSPHATASE_PTP"/>
    <property type="match status" value="2"/>
</dbReference>
<dbReference type="InterPro" id="IPR016130">
    <property type="entry name" value="Tyr_Pase_AS"/>
</dbReference>
<accession>A0A6P7SF99</accession>
<dbReference type="SMART" id="SM00060">
    <property type="entry name" value="FN3"/>
    <property type="match status" value="4"/>
</dbReference>
<dbReference type="SUPFAM" id="SSF48726">
    <property type="entry name" value="Immunoglobulin"/>
    <property type="match status" value="1"/>
</dbReference>
<dbReference type="PANTHER" id="PTHR46957:SF6">
    <property type="entry name" value="PROTEIN-TYROSINE-PHOSPHATASE"/>
    <property type="match status" value="1"/>
</dbReference>
<evidence type="ECO:0000256" key="6">
    <source>
        <dbReference type="ARBA" id="ARBA00022801"/>
    </source>
</evidence>
<evidence type="ECO:0000256" key="2">
    <source>
        <dbReference type="ARBA" id="ARBA00013064"/>
    </source>
</evidence>
<dbReference type="PROSITE" id="PS50853">
    <property type="entry name" value="FN3"/>
    <property type="match status" value="4"/>
</dbReference>
<dbReference type="GO" id="GO:0016020">
    <property type="term" value="C:membrane"/>
    <property type="evidence" value="ECO:0007669"/>
    <property type="project" value="UniProtKB-SubCell"/>
</dbReference>
<evidence type="ECO:0000256" key="1">
    <source>
        <dbReference type="ARBA" id="ARBA00004479"/>
    </source>
</evidence>